<comment type="similarity">
    <text evidence="3">Belongs to the DapA family.</text>
</comment>
<gene>
    <name evidence="5" type="ORF">GALL_256060</name>
</gene>
<dbReference type="Pfam" id="PF00701">
    <property type="entry name" value="DHDPS"/>
    <property type="match status" value="1"/>
</dbReference>
<dbReference type="PANTHER" id="PTHR12128:SF19">
    <property type="entry name" value="5-DEHYDRO-4-DEOXYGLUCARATE DEHYDRATASE 2-RELATED"/>
    <property type="match status" value="1"/>
</dbReference>
<dbReference type="GO" id="GO:0047448">
    <property type="term" value="F:5-dehydro-4-deoxyglucarate dehydratase activity"/>
    <property type="evidence" value="ECO:0007669"/>
    <property type="project" value="UniProtKB-EC"/>
</dbReference>
<accession>A0A1J5RK31</accession>
<dbReference type="GO" id="GO:0042838">
    <property type="term" value="P:D-glucarate catabolic process"/>
    <property type="evidence" value="ECO:0007669"/>
    <property type="project" value="UniProtKB-UniPathway"/>
</dbReference>
<dbReference type="NCBIfam" id="TIGR03249">
    <property type="entry name" value="KdgD"/>
    <property type="match status" value="1"/>
</dbReference>
<dbReference type="AlphaFoldDB" id="A0A1J5RK31"/>
<comment type="caution">
    <text evidence="5">The sequence shown here is derived from an EMBL/GenBank/DDBJ whole genome shotgun (WGS) entry which is preliminary data.</text>
</comment>
<dbReference type="Gene3D" id="3.20.20.70">
    <property type="entry name" value="Aldolase class I"/>
    <property type="match status" value="1"/>
</dbReference>
<evidence type="ECO:0000256" key="2">
    <source>
        <dbReference type="ARBA" id="ARBA00004983"/>
    </source>
</evidence>
<dbReference type="SUPFAM" id="SSF51569">
    <property type="entry name" value="Aldolase"/>
    <property type="match status" value="1"/>
</dbReference>
<keyword evidence="5" id="KW-0456">Lyase</keyword>
<comment type="pathway">
    <text evidence="2">Carbohydrate acid metabolism; D-glucarate degradation; 2,5-dioxopentanoate from D-glucarate: step 2/2.</text>
</comment>
<dbReference type="UniPathway" id="UPA00564">
    <property type="reaction ID" value="UER00628"/>
</dbReference>
<dbReference type="EMBL" id="MLJW01000231">
    <property type="protein sequence ID" value="OIQ92460.1"/>
    <property type="molecule type" value="Genomic_DNA"/>
</dbReference>
<dbReference type="InterPro" id="IPR013785">
    <property type="entry name" value="Aldolase_TIM"/>
</dbReference>
<dbReference type="InterPro" id="IPR017655">
    <property type="entry name" value="Dehydro-deoxyglucarate_dehyd"/>
</dbReference>
<evidence type="ECO:0000313" key="5">
    <source>
        <dbReference type="EMBL" id="OIQ92460.1"/>
    </source>
</evidence>
<dbReference type="HAMAP" id="MF_00694">
    <property type="entry name" value="KDGDH"/>
    <property type="match status" value="1"/>
</dbReference>
<dbReference type="PIRSF" id="PIRSF001365">
    <property type="entry name" value="DHDPS"/>
    <property type="match status" value="1"/>
</dbReference>
<dbReference type="CDD" id="cd00951">
    <property type="entry name" value="KDGDH"/>
    <property type="match status" value="1"/>
</dbReference>
<evidence type="ECO:0000256" key="4">
    <source>
        <dbReference type="ARBA" id="ARBA00011979"/>
    </source>
</evidence>
<protein>
    <recommendedName>
        <fullName evidence="4">5-dehydro-4-deoxyglucarate dehydratase</fullName>
        <ecNumber evidence="4">4.2.1.41</ecNumber>
    </recommendedName>
</protein>
<evidence type="ECO:0000256" key="1">
    <source>
        <dbReference type="ARBA" id="ARBA00001446"/>
    </source>
</evidence>
<sequence length="326" mass="36068">MIVESKIRCNCSHKPREKFMQRISDYSPEALKVAIGRGLLSFPVSTFDNRLELDERRYAENFEVILSHRPAGIFAAGGTGEFFSLDTDEVDRLVRRSVELSRGAVPVIAPVGYGTRSACELARRAEAAGADGLLLFPPYLTEADQSGLARHIEQVCAATRLGVIVYSRGNARLGAELLPGLAERCANLIGYKDGIGDIELMTRVYTTMGDRLSYVGGLPTAETFALPYLEMGVTTYSSAIFNFLPRWATEFYDAVRRRDHAHVYRELRDFVMPYTALRNRRRGYAVSIVKAGMRAVGRDSGGVRAPLVDLDDAEFAQLQALIGTRS</sequence>
<evidence type="ECO:0000256" key="3">
    <source>
        <dbReference type="ARBA" id="ARBA00007592"/>
    </source>
</evidence>
<name>A0A1J5RK31_9ZZZZ</name>
<proteinExistence type="inferred from homology"/>
<dbReference type="SMART" id="SM01130">
    <property type="entry name" value="DHDPS"/>
    <property type="match status" value="1"/>
</dbReference>
<dbReference type="PANTHER" id="PTHR12128">
    <property type="entry name" value="DIHYDRODIPICOLINATE SYNTHASE"/>
    <property type="match status" value="1"/>
</dbReference>
<dbReference type="InterPro" id="IPR002220">
    <property type="entry name" value="DapA-like"/>
</dbReference>
<dbReference type="NCBIfam" id="NF002958">
    <property type="entry name" value="PRK03620.1"/>
    <property type="match status" value="1"/>
</dbReference>
<comment type="catalytic activity">
    <reaction evidence="1">
        <text>5-dehydro-4-deoxy-D-glucarate + H(+) = 2,5-dioxopentanoate + CO2 + H2O</text>
        <dbReference type="Rhea" id="RHEA:24608"/>
        <dbReference type="ChEBI" id="CHEBI:15377"/>
        <dbReference type="ChEBI" id="CHEBI:15378"/>
        <dbReference type="ChEBI" id="CHEBI:16526"/>
        <dbReference type="ChEBI" id="CHEBI:42819"/>
        <dbReference type="ChEBI" id="CHEBI:58136"/>
        <dbReference type="EC" id="4.2.1.41"/>
    </reaction>
</comment>
<organism evidence="5">
    <name type="scientific">mine drainage metagenome</name>
    <dbReference type="NCBI Taxonomy" id="410659"/>
    <lineage>
        <taxon>unclassified sequences</taxon>
        <taxon>metagenomes</taxon>
        <taxon>ecological metagenomes</taxon>
    </lineage>
</organism>
<dbReference type="GO" id="GO:0008840">
    <property type="term" value="F:4-hydroxy-tetrahydrodipicolinate synthase activity"/>
    <property type="evidence" value="ECO:0007669"/>
    <property type="project" value="TreeGrafter"/>
</dbReference>
<dbReference type="EC" id="4.2.1.41" evidence="4"/>
<reference evidence="5" key="1">
    <citation type="submission" date="2016-10" db="EMBL/GenBank/DDBJ databases">
        <title>Sequence of Gallionella enrichment culture.</title>
        <authorList>
            <person name="Poehlein A."/>
            <person name="Muehling M."/>
            <person name="Daniel R."/>
        </authorList>
    </citation>
    <scope>NUCLEOTIDE SEQUENCE</scope>
</reference>